<keyword evidence="2" id="KW-1185">Reference proteome</keyword>
<sequence>MTIKRYVSYVWKTISRSSPTETFFHIRASVKQPAQGKVDFRFDHPLDLLLFATFLLDLLKPQKDRPRL</sequence>
<dbReference type="AlphaFoldDB" id="A0A5C4R460"/>
<proteinExistence type="predicted"/>
<comment type="caution">
    <text evidence="1">The sequence shown here is derived from an EMBL/GenBank/DDBJ whole genome shotgun (WGS) entry which is preliminary data.</text>
</comment>
<evidence type="ECO:0000313" key="2">
    <source>
        <dbReference type="Proteomes" id="UP000304880"/>
    </source>
</evidence>
<protein>
    <submittedName>
        <fullName evidence="1">Uncharacterized protein</fullName>
    </submittedName>
</protein>
<reference evidence="1 2" key="1">
    <citation type="submission" date="2019-06" db="EMBL/GenBank/DDBJ databases">
        <authorList>
            <person name="Li J."/>
        </authorList>
    </citation>
    <scope>NUCLEOTIDE SEQUENCE [LARGE SCALE GENOMIC DNA]</scope>
    <source>
        <strain evidence="1 2">CGMCC 1.8012</strain>
    </source>
</reference>
<gene>
    <name evidence="1" type="ORF">FHD67_14280</name>
</gene>
<dbReference type="EMBL" id="VDDC01000026">
    <property type="protein sequence ID" value="TNH38618.1"/>
    <property type="molecule type" value="Genomic_DNA"/>
</dbReference>
<organism evidence="1 2">
    <name type="scientific">Paracoccus haeundaensis</name>
    <dbReference type="NCBI Taxonomy" id="225362"/>
    <lineage>
        <taxon>Bacteria</taxon>
        <taxon>Pseudomonadati</taxon>
        <taxon>Pseudomonadota</taxon>
        <taxon>Alphaproteobacteria</taxon>
        <taxon>Rhodobacterales</taxon>
        <taxon>Paracoccaceae</taxon>
        <taxon>Paracoccus</taxon>
    </lineage>
</organism>
<evidence type="ECO:0000313" key="1">
    <source>
        <dbReference type="EMBL" id="TNH38618.1"/>
    </source>
</evidence>
<dbReference type="RefSeq" id="WP_127899661.1">
    <property type="nucleotide sequence ID" value="NZ_VDDC01000026.1"/>
</dbReference>
<accession>A0A5C4R460</accession>
<name>A0A5C4R460_9RHOB</name>
<dbReference type="Proteomes" id="UP000304880">
    <property type="component" value="Unassembled WGS sequence"/>
</dbReference>